<protein>
    <submittedName>
        <fullName evidence="1">Uncharacterized protein</fullName>
    </submittedName>
</protein>
<evidence type="ECO:0000313" key="2">
    <source>
        <dbReference type="Proteomes" id="UP000076794"/>
    </source>
</evidence>
<dbReference type="PATRIC" id="fig|1300344.3.peg.1890"/>
<accession>A0A168FDE1</accession>
<dbReference type="KEGG" id="ido:I598_1881"/>
<dbReference type="STRING" id="1300344.I598_1881"/>
<gene>
    <name evidence="1" type="ORF">I598_1881</name>
</gene>
<dbReference type="AlphaFoldDB" id="A0A168FDE1"/>
<evidence type="ECO:0000313" key="1">
    <source>
        <dbReference type="EMBL" id="ANC31429.1"/>
    </source>
</evidence>
<name>A0A168FDE1_9MICO</name>
<keyword evidence="2" id="KW-1185">Reference proteome</keyword>
<organism evidence="1 2">
    <name type="scientific">Isoptericola dokdonensis DS-3</name>
    <dbReference type="NCBI Taxonomy" id="1300344"/>
    <lineage>
        <taxon>Bacteria</taxon>
        <taxon>Bacillati</taxon>
        <taxon>Actinomycetota</taxon>
        <taxon>Actinomycetes</taxon>
        <taxon>Micrococcales</taxon>
        <taxon>Promicromonosporaceae</taxon>
        <taxon>Isoptericola</taxon>
    </lineage>
</organism>
<proteinExistence type="predicted"/>
<dbReference type="EMBL" id="CP014209">
    <property type="protein sequence ID" value="ANC31429.1"/>
    <property type="molecule type" value="Genomic_DNA"/>
</dbReference>
<dbReference type="Proteomes" id="UP000076794">
    <property type="component" value="Chromosome"/>
</dbReference>
<reference evidence="1 2" key="1">
    <citation type="submission" date="2016-01" db="EMBL/GenBank/DDBJ databases">
        <title>Complete genome sequence of a soil Actinobacterium, Isoptericola dokdonensis DS-3.</title>
        <authorList>
            <person name="Kwon S.-K."/>
            <person name="Kim J.F."/>
        </authorList>
    </citation>
    <scope>NUCLEOTIDE SEQUENCE [LARGE SCALE GENOMIC DNA]</scope>
    <source>
        <strain evidence="1 2">DS-3</strain>
    </source>
</reference>
<sequence>MSKPNNKRRRINMAQFKDQVSEQVVGEGSLIPVDLPNGETVWIKIAVNLEEDDDYADRLREAGENNDSEAMARVVLSGHPDHDADEQLLKWVDAGYTIGDLGQLVGAETNAARDRLAAFRYRG</sequence>
<dbReference type="RefSeq" id="WP_068202729.1">
    <property type="nucleotide sequence ID" value="NZ_CP014209.1"/>
</dbReference>